<dbReference type="SUPFAM" id="SSF51735">
    <property type="entry name" value="NAD(P)-binding Rossmann-fold domains"/>
    <property type="match status" value="1"/>
</dbReference>
<evidence type="ECO:0000259" key="6">
    <source>
        <dbReference type="Pfam" id="PF02826"/>
    </source>
</evidence>
<evidence type="ECO:0000313" key="7">
    <source>
        <dbReference type="EMBL" id="AFK60862.1"/>
    </source>
</evidence>
<dbReference type="InterPro" id="IPR050223">
    <property type="entry name" value="D-isomer_2-hydroxyacid_DH"/>
</dbReference>
<dbReference type="GO" id="GO:0005829">
    <property type="term" value="C:cytosol"/>
    <property type="evidence" value="ECO:0007669"/>
    <property type="project" value="TreeGrafter"/>
</dbReference>
<dbReference type="EMBL" id="CP003555">
    <property type="protein sequence ID" value="AFK60862.1"/>
    <property type="molecule type" value="Genomic_DNA"/>
</dbReference>
<name>I3U774_ADVKW</name>
<dbReference type="InterPro" id="IPR036291">
    <property type="entry name" value="NAD(P)-bd_dom_sf"/>
</dbReference>
<proteinExistence type="inferred from homology"/>
<keyword evidence="8" id="KW-1185">Reference proteome</keyword>
<dbReference type="GO" id="GO:0016618">
    <property type="term" value="F:hydroxypyruvate reductase [NAD(P)H] activity"/>
    <property type="evidence" value="ECO:0007669"/>
    <property type="project" value="TreeGrafter"/>
</dbReference>
<reference evidence="7 8" key="1">
    <citation type="journal article" date="2011" name="J. Bacteriol.">
        <title>Whole-genome shotgun sequencing of the sulfur-oxidizing chemoautotroph Tetrathiobacter kashmirensis.</title>
        <authorList>
            <person name="Ghosh W."/>
            <person name="George A."/>
            <person name="Agarwal A."/>
            <person name="Raj P."/>
            <person name="Alam M."/>
            <person name="Pyne P."/>
            <person name="Das Gupta S.K."/>
        </authorList>
    </citation>
    <scope>NUCLEOTIDE SEQUENCE [LARGE SCALE GENOMIC DNA]</scope>
    <source>
        <strain evidence="7 8">WT001</strain>
    </source>
</reference>
<feature type="domain" description="D-isomer specific 2-hydroxyacid dehydrogenase NAD-binding" evidence="6">
    <location>
        <begin position="92"/>
        <end position="265"/>
    </location>
</feature>
<gene>
    <name evidence="7" type="ordered locus">TKWG_00805</name>
</gene>
<evidence type="ECO:0000256" key="4">
    <source>
        <dbReference type="RuleBase" id="RU003719"/>
    </source>
</evidence>
<keyword evidence="3" id="KW-0520">NAD</keyword>
<organism evidence="7 8">
    <name type="scientific">Advenella kashmirensis (strain DSM 17095 / LMG 22695 / WT001)</name>
    <name type="common">Tetrathiobacter kashmirensis</name>
    <dbReference type="NCBI Taxonomy" id="1036672"/>
    <lineage>
        <taxon>Bacteria</taxon>
        <taxon>Pseudomonadati</taxon>
        <taxon>Pseudomonadota</taxon>
        <taxon>Betaproteobacteria</taxon>
        <taxon>Burkholderiales</taxon>
        <taxon>Alcaligenaceae</taxon>
    </lineage>
</organism>
<dbReference type="GO" id="GO:0051287">
    <property type="term" value="F:NAD binding"/>
    <property type="evidence" value="ECO:0007669"/>
    <property type="project" value="InterPro"/>
</dbReference>
<evidence type="ECO:0000259" key="5">
    <source>
        <dbReference type="Pfam" id="PF00389"/>
    </source>
</evidence>
<dbReference type="CDD" id="cd12156">
    <property type="entry name" value="HPPR"/>
    <property type="match status" value="1"/>
</dbReference>
<dbReference type="FunFam" id="3.40.50.720:FF:000213">
    <property type="entry name" value="Putative 2-hydroxyacid dehydrogenase"/>
    <property type="match status" value="1"/>
</dbReference>
<dbReference type="STRING" id="1036672.TKWG_00805"/>
<evidence type="ECO:0000256" key="3">
    <source>
        <dbReference type="ARBA" id="ARBA00023027"/>
    </source>
</evidence>
<dbReference type="KEGG" id="aka:TKWG_00805"/>
<keyword evidence="2 4" id="KW-0560">Oxidoreductase</keyword>
<dbReference type="Gene3D" id="3.40.50.720">
    <property type="entry name" value="NAD(P)-binding Rossmann-like Domain"/>
    <property type="match status" value="2"/>
</dbReference>
<dbReference type="Proteomes" id="UP000005267">
    <property type="component" value="Chromosome"/>
</dbReference>
<feature type="domain" description="D-isomer specific 2-hydroxyacid dehydrogenase catalytic" evidence="5">
    <location>
        <begin position="4"/>
        <end position="297"/>
    </location>
</feature>
<dbReference type="SUPFAM" id="SSF52283">
    <property type="entry name" value="Formate/glycerate dehydrogenase catalytic domain-like"/>
    <property type="match status" value="1"/>
</dbReference>
<protein>
    <submittedName>
        <fullName evidence="7">D-isomer specific 2-hydroxyacid dehydrogenase</fullName>
    </submittedName>
</protein>
<comment type="similarity">
    <text evidence="4">Belongs to the D-isomer specific 2-hydroxyacid dehydrogenase family.</text>
</comment>
<sequence length="297" mass="31555">MPLLEHFDVVQWQSLPSPDAFCARHGSDVRVLITNGMAGVPSLCRDALANLALIACNGVGYDAIDLGWADARGIRVINTPDVLSADVADFAMALVLAVFRQVPAADRYVRENKWGRQGAFPLARRFWGSKVGIVGLGRIGHLIANRAAAFSTQIGYTGRRQQDGVAYSYFPTVLALAGWADVLIVTTPGGADTHHLVSRAELEALGPQGVLVNIARGSVVNQSALIDCLESGQLGAAALDVFEEEPHVPESIIHSASTILSPHIASATVQTRQAMAALVVDNILQHINGKCLISPVN</sequence>
<evidence type="ECO:0000313" key="8">
    <source>
        <dbReference type="Proteomes" id="UP000005267"/>
    </source>
</evidence>
<dbReference type="Pfam" id="PF00389">
    <property type="entry name" value="2-Hacid_dh"/>
    <property type="match status" value="1"/>
</dbReference>
<dbReference type="GO" id="GO:0030267">
    <property type="term" value="F:glyoxylate reductase (NADPH) activity"/>
    <property type="evidence" value="ECO:0007669"/>
    <property type="project" value="TreeGrafter"/>
</dbReference>
<evidence type="ECO:0000256" key="2">
    <source>
        <dbReference type="ARBA" id="ARBA00023002"/>
    </source>
</evidence>
<reference evidence="8" key="2">
    <citation type="journal article" date="2013" name="PLoS ONE">
        <title>Genome implosion elicits host-confinement in Alcaligenaceae: evidence from the comparative genomics of Tetrathiobacter kashmirensis, a pathogen in the making.</title>
        <authorList>
            <person name="Ghosh W."/>
            <person name="Alam M."/>
            <person name="Roy C."/>
            <person name="Pyne P."/>
            <person name="George A."/>
            <person name="Chakraborty R."/>
            <person name="Majumder S."/>
            <person name="Agarwal A."/>
            <person name="Chakraborty S."/>
            <person name="Majumdar S."/>
            <person name="Gupta S.K."/>
        </authorList>
    </citation>
    <scope>NUCLEOTIDE SEQUENCE [LARGE SCALE GENOMIC DNA]</scope>
    <source>
        <strain evidence="8">WT001</strain>
    </source>
</reference>
<dbReference type="HOGENOM" id="CLU_019796_1_2_4"/>
<accession>I3U774</accession>
<evidence type="ECO:0000256" key="1">
    <source>
        <dbReference type="ARBA" id="ARBA00022857"/>
    </source>
</evidence>
<dbReference type="InterPro" id="IPR006139">
    <property type="entry name" value="D-isomer_2_OHA_DH_cat_dom"/>
</dbReference>
<dbReference type="AlphaFoldDB" id="I3U774"/>
<dbReference type="PANTHER" id="PTHR10996">
    <property type="entry name" value="2-HYDROXYACID DEHYDROGENASE-RELATED"/>
    <property type="match status" value="1"/>
</dbReference>
<dbReference type="Pfam" id="PF02826">
    <property type="entry name" value="2-Hacid_dh_C"/>
    <property type="match status" value="1"/>
</dbReference>
<keyword evidence="1" id="KW-0521">NADP</keyword>
<dbReference type="InterPro" id="IPR006140">
    <property type="entry name" value="D-isomer_DH_NAD-bd"/>
</dbReference>
<dbReference type="PANTHER" id="PTHR10996:SF178">
    <property type="entry name" value="2-HYDROXYACID DEHYDROGENASE YGL185C-RELATED"/>
    <property type="match status" value="1"/>
</dbReference>